<evidence type="ECO:0000256" key="2">
    <source>
        <dbReference type="ARBA" id="ARBA00008554"/>
    </source>
</evidence>
<comment type="similarity">
    <text evidence="2">Belongs to the UQCRB/QCR7 family.</text>
</comment>
<dbReference type="GO" id="GO:0005743">
    <property type="term" value="C:mitochondrial inner membrane"/>
    <property type="evidence" value="ECO:0007669"/>
    <property type="project" value="UniProtKB-SubCell"/>
</dbReference>
<protein>
    <submittedName>
        <fullName evidence="9 10">Uncharacterized protein</fullName>
    </submittedName>
</protein>
<evidence type="ECO:0000313" key="9">
    <source>
        <dbReference type="EMBL" id="EKX32468.1"/>
    </source>
</evidence>
<reference evidence="10" key="3">
    <citation type="submission" date="2015-06" db="UniProtKB">
        <authorList>
            <consortium name="EnsemblProtists"/>
        </authorList>
    </citation>
    <scope>IDENTIFICATION</scope>
</reference>
<dbReference type="InterPro" id="IPR003197">
    <property type="entry name" value="QCR7"/>
</dbReference>
<dbReference type="SUPFAM" id="SSF81524">
    <property type="entry name" value="14 kDa protein of cytochrome bc1 complex (Ubiquinol-cytochrome c reductase)"/>
    <property type="match status" value="1"/>
</dbReference>
<keyword evidence="7" id="KW-0496">Mitochondrion</keyword>
<dbReference type="GO" id="GO:0006122">
    <property type="term" value="P:mitochondrial electron transport, ubiquinol to cytochrome c"/>
    <property type="evidence" value="ECO:0007669"/>
    <property type="project" value="InterPro"/>
</dbReference>
<keyword evidence="4" id="KW-0679">Respiratory chain</keyword>
<dbReference type="OrthoDB" id="425749at2759"/>
<reference evidence="9 11" key="1">
    <citation type="journal article" date="2012" name="Nature">
        <title>Algal genomes reveal evolutionary mosaicism and the fate of nucleomorphs.</title>
        <authorList>
            <consortium name="DOE Joint Genome Institute"/>
            <person name="Curtis B.A."/>
            <person name="Tanifuji G."/>
            <person name="Burki F."/>
            <person name="Gruber A."/>
            <person name="Irimia M."/>
            <person name="Maruyama S."/>
            <person name="Arias M.C."/>
            <person name="Ball S.G."/>
            <person name="Gile G.H."/>
            <person name="Hirakawa Y."/>
            <person name="Hopkins J.F."/>
            <person name="Kuo A."/>
            <person name="Rensing S.A."/>
            <person name="Schmutz J."/>
            <person name="Symeonidi A."/>
            <person name="Elias M."/>
            <person name="Eveleigh R.J."/>
            <person name="Herman E.K."/>
            <person name="Klute M.J."/>
            <person name="Nakayama T."/>
            <person name="Obornik M."/>
            <person name="Reyes-Prieto A."/>
            <person name="Armbrust E.V."/>
            <person name="Aves S.J."/>
            <person name="Beiko R.G."/>
            <person name="Coutinho P."/>
            <person name="Dacks J.B."/>
            <person name="Durnford D.G."/>
            <person name="Fast N.M."/>
            <person name="Green B.R."/>
            <person name="Grisdale C.J."/>
            <person name="Hempel F."/>
            <person name="Henrissat B."/>
            <person name="Hoppner M.P."/>
            <person name="Ishida K."/>
            <person name="Kim E."/>
            <person name="Koreny L."/>
            <person name="Kroth P.G."/>
            <person name="Liu Y."/>
            <person name="Malik S.B."/>
            <person name="Maier U.G."/>
            <person name="McRose D."/>
            <person name="Mock T."/>
            <person name="Neilson J.A."/>
            <person name="Onodera N.T."/>
            <person name="Poole A.M."/>
            <person name="Pritham E.J."/>
            <person name="Richards T.A."/>
            <person name="Rocap G."/>
            <person name="Roy S.W."/>
            <person name="Sarai C."/>
            <person name="Schaack S."/>
            <person name="Shirato S."/>
            <person name="Slamovits C.H."/>
            <person name="Spencer D.F."/>
            <person name="Suzuki S."/>
            <person name="Worden A.Z."/>
            <person name="Zauner S."/>
            <person name="Barry K."/>
            <person name="Bell C."/>
            <person name="Bharti A.K."/>
            <person name="Crow J.A."/>
            <person name="Grimwood J."/>
            <person name="Kramer R."/>
            <person name="Lindquist E."/>
            <person name="Lucas S."/>
            <person name="Salamov A."/>
            <person name="McFadden G.I."/>
            <person name="Lane C.E."/>
            <person name="Keeling P.J."/>
            <person name="Gray M.W."/>
            <person name="Grigoriev I.V."/>
            <person name="Archibald J.M."/>
        </authorList>
    </citation>
    <scope>NUCLEOTIDE SEQUENCE</scope>
    <source>
        <strain evidence="9 11">CCMP2712</strain>
    </source>
</reference>
<keyword evidence="3" id="KW-0813">Transport</keyword>
<dbReference type="Proteomes" id="UP000011087">
    <property type="component" value="Unassembled WGS sequence"/>
</dbReference>
<dbReference type="KEGG" id="gtt:GUITHDRAFT_156324"/>
<accession>L1I8B1</accession>
<evidence type="ECO:0000256" key="4">
    <source>
        <dbReference type="ARBA" id="ARBA00022660"/>
    </source>
</evidence>
<dbReference type="GO" id="GO:0045275">
    <property type="term" value="C:respiratory chain complex III"/>
    <property type="evidence" value="ECO:0007669"/>
    <property type="project" value="InterPro"/>
</dbReference>
<dbReference type="Gene3D" id="1.10.1090.10">
    <property type="entry name" value="Cytochrome b-c1 complex subunit 7"/>
    <property type="match status" value="1"/>
</dbReference>
<dbReference type="Pfam" id="PF02271">
    <property type="entry name" value="UCR_14kD"/>
    <property type="match status" value="1"/>
</dbReference>
<dbReference type="EnsemblProtists" id="EKX32468">
    <property type="protein sequence ID" value="EKX32468"/>
    <property type="gene ID" value="GUITHDRAFT_156324"/>
</dbReference>
<keyword evidence="8" id="KW-0472">Membrane</keyword>
<dbReference type="eggNOG" id="KOG3440">
    <property type="taxonomic scope" value="Eukaryota"/>
</dbReference>
<evidence type="ECO:0000313" key="10">
    <source>
        <dbReference type="EnsemblProtists" id="EKX32468"/>
    </source>
</evidence>
<evidence type="ECO:0000256" key="5">
    <source>
        <dbReference type="ARBA" id="ARBA00022792"/>
    </source>
</evidence>
<evidence type="ECO:0000256" key="1">
    <source>
        <dbReference type="ARBA" id="ARBA00004443"/>
    </source>
</evidence>
<dbReference type="PANTHER" id="PTHR12022">
    <property type="entry name" value="UBIQUINOL-CYTOCHROME C REDUCTASE COMPLEX 14 KD PROTEIN"/>
    <property type="match status" value="1"/>
</dbReference>
<gene>
    <name evidence="9" type="ORF">GUITHDRAFT_156324</name>
</gene>
<name>L1I8B1_GUITC</name>
<dbReference type="AlphaFoldDB" id="L1I8B1"/>
<dbReference type="HOGENOM" id="CLU_115154_3_0_1"/>
<evidence type="ECO:0000256" key="3">
    <source>
        <dbReference type="ARBA" id="ARBA00022448"/>
    </source>
</evidence>
<organism evidence="9">
    <name type="scientific">Guillardia theta (strain CCMP2712)</name>
    <name type="common">Cryptophyte</name>
    <dbReference type="NCBI Taxonomy" id="905079"/>
    <lineage>
        <taxon>Eukaryota</taxon>
        <taxon>Cryptophyceae</taxon>
        <taxon>Pyrenomonadales</taxon>
        <taxon>Geminigeraceae</taxon>
        <taxon>Guillardia</taxon>
    </lineage>
</organism>
<dbReference type="InterPro" id="IPR036544">
    <property type="entry name" value="QCR7_sf"/>
</dbReference>
<keyword evidence="11" id="KW-1185">Reference proteome</keyword>
<sequence length="101" mass="11869">MDKLLRPLAMWYGRKVEHELAKYGLKYEDILNDSHPDIQTAILRLSPEEISNRNKRLKRALDISLKHAELSKEAQASVQPFVGYLPLQRARDERLERLMNK</sequence>
<evidence type="ECO:0000313" key="11">
    <source>
        <dbReference type="Proteomes" id="UP000011087"/>
    </source>
</evidence>
<evidence type="ECO:0000256" key="7">
    <source>
        <dbReference type="ARBA" id="ARBA00023128"/>
    </source>
</evidence>
<dbReference type="STRING" id="905079.L1I8B1"/>
<evidence type="ECO:0000256" key="6">
    <source>
        <dbReference type="ARBA" id="ARBA00022982"/>
    </source>
</evidence>
<dbReference type="PaxDb" id="55529-EKX32468"/>
<dbReference type="GeneID" id="17289198"/>
<dbReference type="EMBL" id="JH993188">
    <property type="protein sequence ID" value="EKX32468.1"/>
    <property type="molecule type" value="Genomic_DNA"/>
</dbReference>
<dbReference type="RefSeq" id="XP_005819448.1">
    <property type="nucleotide sequence ID" value="XM_005819391.1"/>
</dbReference>
<keyword evidence="5" id="KW-0999">Mitochondrion inner membrane</keyword>
<comment type="subcellular location">
    <subcellularLocation>
        <location evidence="1">Mitochondrion inner membrane</location>
        <topology evidence="1">Peripheral membrane protein</topology>
        <orientation evidence="1">Matrix side</orientation>
    </subcellularLocation>
</comment>
<reference evidence="11" key="2">
    <citation type="submission" date="2012-11" db="EMBL/GenBank/DDBJ databases">
        <authorList>
            <person name="Kuo A."/>
            <person name="Curtis B.A."/>
            <person name="Tanifuji G."/>
            <person name="Burki F."/>
            <person name="Gruber A."/>
            <person name="Irimia M."/>
            <person name="Maruyama S."/>
            <person name="Arias M.C."/>
            <person name="Ball S.G."/>
            <person name="Gile G.H."/>
            <person name="Hirakawa Y."/>
            <person name="Hopkins J.F."/>
            <person name="Rensing S.A."/>
            <person name="Schmutz J."/>
            <person name="Symeonidi A."/>
            <person name="Elias M."/>
            <person name="Eveleigh R.J."/>
            <person name="Herman E.K."/>
            <person name="Klute M.J."/>
            <person name="Nakayama T."/>
            <person name="Obornik M."/>
            <person name="Reyes-Prieto A."/>
            <person name="Armbrust E.V."/>
            <person name="Aves S.J."/>
            <person name="Beiko R.G."/>
            <person name="Coutinho P."/>
            <person name="Dacks J.B."/>
            <person name="Durnford D.G."/>
            <person name="Fast N.M."/>
            <person name="Green B.R."/>
            <person name="Grisdale C."/>
            <person name="Hempe F."/>
            <person name="Henrissat B."/>
            <person name="Hoppner M.P."/>
            <person name="Ishida K.-I."/>
            <person name="Kim E."/>
            <person name="Koreny L."/>
            <person name="Kroth P.G."/>
            <person name="Liu Y."/>
            <person name="Malik S.-B."/>
            <person name="Maier U.G."/>
            <person name="McRose D."/>
            <person name="Mock T."/>
            <person name="Neilson J.A."/>
            <person name="Onodera N.T."/>
            <person name="Poole A.M."/>
            <person name="Pritham E.J."/>
            <person name="Richards T.A."/>
            <person name="Rocap G."/>
            <person name="Roy S.W."/>
            <person name="Sarai C."/>
            <person name="Schaack S."/>
            <person name="Shirato S."/>
            <person name="Slamovits C.H."/>
            <person name="Spencer D.F."/>
            <person name="Suzuki S."/>
            <person name="Worden A.Z."/>
            <person name="Zauner S."/>
            <person name="Barry K."/>
            <person name="Bell C."/>
            <person name="Bharti A.K."/>
            <person name="Crow J.A."/>
            <person name="Grimwood J."/>
            <person name="Kramer R."/>
            <person name="Lindquist E."/>
            <person name="Lucas S."/>
            <person name="Salamov A."/>
            <person name="McFadden G.I."/>
            <person name="Lane C.E."/>
            <person name="Keeling P.J."/>
            <person name="Gray M.W."/>
            <person name="Grigoriev I.V."/>
            <person name="Archibald J.M."/>
        </authorList>
    </citation>
    <scope>NUCLEOTIDE SEQUENCE</scope>
    <source>
        <strain evidence="11">CCMP2712</strain>
    </source>
</reference>
<proteinExistence type="inferred from homology"/>
<evidence type="ECO:0000256" key="8">
    <source>
        <dbReference type="ARBA" id="ARBA00023136"/>
    </source>
</evidence>
<dbReference type="PANTHER" id="PTHR12022:SF0">
    <property type="entry name" value="CYTOCHROME B-C1 COMPLEX SUBUNIT 7"/>
    <property type="match status" value="1"/>
</dbReference>
<dbReference type="OMA" id="KSWFAAQ"/>
<keyword evidence="6" id="KW-0249">Electron transport</keyword>